<dbReference type="InterPro" id="IPR051279">
    <property type="entry name" value="PP1-Reg/Actin-Interact_Protein"/>
</dbReference>
<evidence type="ECO:0000313" key="5">
    <source>
        <dbReference type="EMBL" id="EFA11071.2"/>
    </source>
</evidence>
<dbReference type="InterPro" id="IPR032675">
    <property type="entry name" value="LRR_dom_sf"/>
</dbReference>
<sequence length="638" mass="70947">MDLSPIINEFDTPFLVDSGTESFTESPVAEEESEHSEDSTVCDIDSSCIQKCHILDKEVSVDEDILAVPLEPIRTQTEPSIVEPNEQDETALPSILRRESSTSSTVRKVSFPKEETELATYREPENDCPWTINTYLPPEKILQIYQASCKQHQTIELDIIKNLIMEIKNNTNHSAVLNLSMINITNEVNETLEDLLKVSNFRTLVLYECKFTSETISEFFNMLEYYGSVCDIEVAMNFDETAWKCFCNACTNLTVLEAISFKGMVINENYMRMLLNAVKSNTRITTLKFDACMLIKLPSFYLVESLMTNTTLCELYLPSTGLYTKEADCLGRFLQKNFTLKVLDISNNFIGDRGLEVLAKGLTKQTTAGCGLSVLVVFNNQITEKSGPVICSIISECKNLHTLNIGYNHLTDAVISDIAPSLEVTTSLEGLGLQCTLLTCKGIDYLANAIENNNSLQKINLKGNKAIQVPGLERLCQALTSSKISKIEIDETNRSSHDPQAYVQLVKKMNAICTVNKNFKESSCDEIATISQLVSRKVSLSCEPRYVVPEPAPGATPLSVDTPPILSPVPAARPPKNRFQITKVQDPNTRPISRFKVTRVIPSPDEDLAIGKFANVRSSVSSNDSVDSLQLDVDSDRD</sequence>
<name>D6W6A2_TRICA</name>
<reference evidence="5 6" key="2">
    <citation type="journal article" date="2010" name="Nucleic Acids Res.">
        <title>BeetleBase in 2010: revisions to provide comprehensive genomic information for Tribolium castaneum.</title>
        <authorList>
            <person name="Kim H.S."/>
            <person name="Murphy T."/>
            <person name="Xia J."/>
            <person name="Caragea D."/>
            <person name="Park Y."/>
            <person name="Beeman R.W."/>
            <person name="Lorenzen M.D."/>
            <person name="Butcher S."/>
            <person name="Manak J.R."/>
            <person name="Brown S.J."/>
        </authorList>
    </citation>
    <scope>GENOME REANNOTATION</scope>
    <source>
        <strain evidence="5 6">Georgia GA2</strain>
    </source>
</reference>
<dbReference type="Pfam" id="PF13516">
    <property type="entry name" value="LRR_6"/>
    <property type="match status" value="3"/>
</dbReference>
<evidence type="ECO:0000313" key="6">
    <source>
        <dbReference type="Proteomes" id="UP000007266"/>
    </source>
</evidence>
<protein>
    <submittedName>
        <fullName evidence="5">Protein phosphatase 1 regulatory subunit 37-like Protein</fullName>
    </submittedName>
</protein>
<keyword evidence="2" id="KW-0677">Repeat</keyword>
<dbReference type="Proteomes" id="UP000007266">
    <property type="component" value="Linkage group 1"/>
</dbReference>
<evidence type="ECO:0000256" key="2">
    <source>
        <dbReference type="ARBA" id="ARBA00022737"/>
    </source>
</evidence>
<feature type="region of interest" description="Disordered" evidence="4">
    <location>
        <begin position="17"/>
        <end position="40"/>
    </location>
</feature>
<dbReference type="HOGENOM" id="CLU_425383_0_0_1"/>
<reference evidence="5 6" key="1">
    <citation type="journal article" date="2008" name="Nature">
        <title>The genome of the model beetle and pest Tribolium castaneum.</title>
        <authorList>
            <consortium name="Tribolium Genome Sequencing Consortium"/>
            <person name="Richards S."/>
            <person name="Gibbs R.A."/>
            <person name="Weinstock G.M."/>
            <person name="Brown S.J."/>
            <person name="Denell R."/>
            <person name="Beeman R.W."/>
            <person name="Gibbs R."/>
            <person name="Beeman R.W."/>
            <person name="Brown S.J."/>
            <person name="Bucher G."/>
            <person name="Friedrich M."/>
            <person name="Grimmelikhuijzen C.J."/>
            <person name="Klingler M."/>
            <person name="Lorenzen M."/>
            <person name="Richards S."/>
            <person name="Roth S."/>
            <person name="Schroder R."/>
            <person name="Tautz D."/>
            <person name="Zdobnov E.M."/>
            <person name="Muzny D."/>
            <person name="Gibbs R.A."/>
            <person name="Weinstock G.M."/>
            <person name="Attaway T."/>
            <person name="Bell S."/>
            <person name="Buhay C.J."/>
            <person name="Chandrabose M.N."/>
            <person name="Chavez D."/>
            <person name="Clerk-Blankenburg K.P."/>
            <person name="Cree A."/>
            <person name="Dao M."/>
            <person name="Davis C."/>
            <person name="Chacko J."/>
            <person name="Dinh H."/>
            <person name="Dugan-Rocha S."/>
            <person name="Fowler G."/>
            <person name="Garner T.T."/>
            <person name="Garnes J."/>
            <person name="Gnirke A."/>
            <person name="Hawes A."/>
            <person name="Hernandez J."/>
            <person name="Hines S."/>
            <person name="Holder M."/>
            <person name="Hume J."/>
            <person name="Jhangiani S.N."/>
            <person name="Joshi V."/>
            <person name="Khan Z.M."/>
            <person name="Jackson L."/>
            <person name="Kovar C."/>
            <person name="Kowis A."/>
            <person name="Lee S."/>
            <person name="Lewis L.R."/>
            <person name="Margolis J."/>
            <person name="Morgan M."/>
            <person name="Nazareth L.V."/>
            <person name="Nguyen N."/>
            <person name="Okwuonu G."/>
            <person name="Parker D."/>
            <person name="Richards S."/>
            <person name="Ruiz S.J."/>
            <person name="Santibanez J."/>
            <person name="Savard J."/>
            <person name="Scherer S.E."/>
            <person name="Schneider B."/>
            <person name="Sodergren E."/>
            <person name="Tautz D."/>
            <person name="Vattahil S."/>
            <person name="Villasana D."/>
            <person name="White C.S."/>
            <person name="Wright R."/>
            <person name="Park Y."/>
            <person name="Beeman R.W."/>
            <person name="Lord J."/>
            <person name="Oppert B."/>
            <person name="Lorenzen M."/>
            <person name="Brown S."/>
            <person name="Wang L."/>
            <person name="Savard J."/>
            <person name="Tautz D."/>
            <person name="Richards S."/>
            <person name="Weinstock G."/>
            <person name="Gibbs R.A."/>
            <person name="Liu Y."/>
            <person name="Worley K."/>
            <person name="Weinstock G."/>
            <person name="Elsik C.G."/>
            <person name="Reese J.T."/>
            <person name="Elhaik E."/>
            <person name="Landan G."/>
            <person name="Graur D."/>
            <person name="Arensburger P."/>
            <person name="Atkinson P."/>
            <person name="Beeman R.W."/>
            <person name="Beidler J."/>
            <person name="Brown S.J."/>
            <person name="Demuth J.P."/>
            <person name="Drury D.W."/>
            <person name="Du Y.Z."/>
            <person name="Fujiwara H."/>
            <person name="Lorenzen M."/>
            <person name="Maselli V."/>
            <person name="Osanai M."/>
            <person name="Park Y."/>
            <person name="Robertson H.M."/>
            <person name="Tu Z."/>
            <person name="Wang J.J."/>
            <person name="Wang S."/>
            <person name="Richards S."/>
            <person name="Song H."/>
            <person name="Zhang L."/>
            <person name="Sodergren E."/>
            <person name="Werner D."/>
            <person name="Stanke M."/>
            <person name="Morgenstern B."/>
            <person name="Solovyev V."/>
            <person name="Kosarev P."/>
            <person name="Brown G."/>
            <person name="Chen H.C."/>
            <person name="Ermolaeva O."/>
            <person name="Hlavina W."/>
            <person name="Kapustin Y."/>
            <person name="Kiryutin B."/>
            <person name="Kitts P."/>
            <person name="Maglott D."/>
            <person name="Pruitt K."/>
            <person name="Sapojnikov V."/>
            <person name="Souvorov A."/>
            <person name="Mackey A.J."/>
            <person name="Waterhouse R.M."/>
            <person name="Wyder S."/>
            <person name="Zdobnov E.M."/>
            <person name="Zdobnov E.M."/>
            <person name="Wyder S."/>
            <person name="Kriventseva E.V."/>
            <person name="Kadowaki T."/>
            <person name="Bork P."/>
            <person name="Aranda M."/>
            <person name="Bao R."/>
            <person name="Beermann A."/>
            <person name="Berns N."/>
            <person name="Bolognesi R."/>
            <person name="Bonneton F."/>
            <person name="Bopp D."/>
            <person name="Brown S.J."/>
            <person name="Bucher G."/>
            <person name="Butts T."/>
            <person name="Chaumot A."/>
            <person name="Denell R.E."/>
            <person name="Ferrier D.E."/>
            <person name="Friedrich M."/>
            <person name="Gordon C.M."/>
            <person name="Jindra M."/>
            <person name="Klingler M."/>
            <person name="Lan Q."/>
            <person name="Lattorff H.M."/>
            <person name="Laudet V."/>
            <person name="von Levetsow C."/>
            <person name="Liu Z."/>
            <person name="Lutz R."/>
            <person name="Lynch J.A."/>
            <person name="da Fonseca R.N."/>
            <person name="Posnien N."/>
            <person name="Reuter R."/>
            <person name="Roth S."/>
            <person name="Savard J."/>
            <person name="Schinko J.B."/>
            <person name="Schmitt C."/>
            <person name="Schoppmeier M."/>
            <person name="Schroder R."/>
            <person name="Shippy T.D."/>
            <person name="Simonnet F."/>
            <person name="Marques-Souza H."/>
            <person name="Tautz D."/>
            <person name="Tomoyasu Y."/>
            <person name="Trauner J."/>
            <person name="Van der Zee M."/>
            <person name="Vervoort M."/>
            <person name="Wittkopp N."/>
            <person name="Wimmer E.A."/>
            <person name="Yang X."/>
            <person name="Jones A.K."/>
            <person name="Sattelle D.B."/>
            <person name="Ebert P.R."/>
            <person name="Nelson D."/>
            <person name="Scott J.G."/>
            <person name="Beeman R.W."/>
            <person name="Muthukrishnan S."/>
            <person name="Kramer K.J."/>
            <person name="Arakane Y."/>
            <person name="Beeman R.W."/>
            <person name="Zhu Q."/>
            <person name="Hogenkamp D."/>
            <person name="Dixit R."/>
            <person name="Oppert B."/>
            <person name="Jiang H."/>
            <person name="Zou Z."/>
            <person name="Marshall J."/>
            <person name="Elpidina E."/>
            <person name="Vinokurov K."/>
            <person name="Oppert C."/>
            <person name="Zou Z."/>
            <person name="Evans J."/>
            <person name="Lu Z."/>
            <person name="Zhao P."/>
            <person name="Sumathipala N."/>
            <person name="Altincicek B."/>
            <person name="Vilcinskas A."/>
            <person name="Williams M."/>
            <person name="Hultmark D."/>
            <person name="Hetru C."/>
            <person name="Jiang H."/>
            <person name="Grimmelikhuijzen C.J."/>
            <person name="Hauser F."/>
            <person name="Cazzamali G."/>
            <person name="Williamson M."/>
            <person name="Park Y."/>
            <person name="Li B."/>
            <person name="Tanaka Y."/>
            <person name="Predel R."/>
            <person name="Neupert S."/>
            <person name="Schachtner J."/>
            <person name="Verleyen P."/>
            <person name="Raible F."/>
            <person name="Bork P."/>
            <person name="Friedrich M."/>
            <person name="Walden K.K."/>
            <person name="Robertson H.M."/>
            <person name="Angeli S."/>
            <person name="Foret S."/>
            <person name="Bucher G."/>
            <person name="Schuetz S."/>
            <person name="Maleszka R."/>
            <person name="Wimmer E.A."/>
            <person name="Beeman R.W."/>
            <person name="Lorenzen M."/>
            <person name="Tomoyasu Y."/>
            <person name="Miller S.C."/>
            <person name="Grossmann D."/>
            <person name="Bucher G."/>
        </authorList>
    </citation>
    <scope>NUCLEOTIDE SEQUENCE [LARGE SCALE GENOMIC DNA]</scope>
    <source>
        <strain evidence="5 6">Georgia GA2</strain>
    </source>
</reference>
<evidence type="ECO:0000256" key="4">
    <source>
        <dbReference type="SAM" id="MobiDB-lite"/>
    </source>
</evidence>
<dbReference type="InterPro" id="IPR001611">
    <property type="entry name" value="Leu-rich_rpt"/>
</dbReference>
<dbReference type="PANTHER" id="PTHR24112:SF9">
    <property type="entry name" value="PROTEIN PHOSPHATASE 1 REGULATORY SUBUNIT 37"/>
    <property type="match status" value="1"/>
</dbReference>
<accession>D6W6A2</accession>
<dbReference type="SUPFAM" id="SSF52047">
    <property type="entry name" value="RNI-like"/>
    <property type="match status" value="1"/>
</dbReference>
<proteinExistence type="inferred from homology"/>
<dbReference type="EMBL" id="KQ971306">
    <property type="protein sequence ID" value="EFA11071.2"/>
    <property type="molecule type" value="Genomic_DNA"/>
</dbReference>
<evidence type="ECO:0000256" key="1">
    <source>
        <dbReference type="ARBA" id="ARBA00022614"/>
    </source>
</evidence>
<keyword evidence="1" id="KW-0433">Leucine-rich repeat</keyword>
<gene>
    <name evidence="5" type="primary">AUGUSTUS-3.0.2_04667</name>
    <name evidence="5" type="ORF">TcasGA2_TC004667</name>
</gene>
<dbReference type="AlphaFoldDB" id="D6W6A2"/>
<dbReference type="OMA" id="HFPVDEM"/>
<keyword evidence="6" id="KW-1185">Reference proteome</keyword>
<evidence type="ECO:0000256" key="3">
    <source>
        <dbReference type="ARBA" id="ARBA00038315"/>
    </source>
</evidence>
<dbReference type="SMART" id="SM00368">
    <property type="entry name" value="LRR_RI"/>
    <property type="match status" value="5"/>
</dbReference>
<dbReference type="Gene3D" id="3.80.10.10">
    <property type="entry name" value="Ribonuclease Inhibitor"/>
    <property type="match status" value="3"/>
</dbReference>
<dbReference type="InParanoid" id="D6W6A2"/>
<organism evidence="5 6">
    <name type="scientific">Tribolium castaneum</name>
    <name type="common">Red flour beetle</name>
    <dbReference type="NCBI Taxonomy" id="7070"/>
    <lineage>
        <taxon>Eukaryota</taxon>
        <taxon>Metazoa</taxon>
        <taxon>Ecdysozoa</taxon>
        <taxon>Arthropoda</taxon>
        <taxon>Hexapoda</taxon>
        <taxon>Insecta</taxon>
        <taxon>Pterygota</taxon>
        <taxon>Neoptera</taxon>
        <taxon>Endopterygota</taxon>
        <taxon>Coleoptera</taxon>
        <taxon>Polyphaga</taxon>
        <taxon>Cucujiformia</taxon>
        <taxon>Tenebrionidae</taxon>
        <taxon>Tenebrionidae incertae sedis</taxon>
        <taxon>Tribolium</taxon>
    </lineage>
</organism>
<comment type="similarity">
    <text evidence="3">Belongs to the PPP1R37 family.</text>
</comment>
<dbReference type="PANTHER" id="PTHR24112">
    <property type="entry name" value="LEUCINE-RICH REPEAT, ISOFORM F-RELATED"/>
    <property type="match status" value="1"/>
</dbReference>